<evidence type="ECO:0000256" key="1">
    <source>
        <dbReference type="ARBA" id="ARBA00001946"/>
    </source>
</evidence>
<comment type="caution">
    <text evidence="4">The sequence shown here is derived from an EMBL/GenBank/DDBJ whole genome shotgun (WGS) entry which is preliminary data.</text>
</comment>
<sequence length="137" mass="14906">MSSTSTARGAVAIITNSAGELLLHLRDNLPGVVWPGHWSLLGGATDAGEEPPGTIVRELQEEAGLAVETITELFDVRDEYGSGQVITFFGARWDGDETRLPLTEGVELRFFAPDHLPMPMPPYIRLAIDRYLADTAV</sequence>
<dbReference type="PROSITE" id="PS51462">
    <property type="entry name" value="NUDIX"/>
    <property type="match status" value="1"/>
</dbReference>
<keyword evidence="5" id="KW-1185">Reference proteome</keyword>
<comment type="cofactor">
    <cofactor evidence="1">
        <name>Mg(2+)</name>
        <dbReference type="ChEBI" id="CHEBI:18420"/>
    </cofactor>
</comment>
<evidence type="ECO:0000259" key="3">
    <source>
        <dbReference type="PROSITE" id="PS51462"/>
    </source>
</evidence>
<dbReference type="PANTHER" id="PTHR43046">
    <property type="entry name" value="GDP-MANNOSE MANNOSYL HYDROLASE"/>
    <property type="match status" value="1"/>
</dbReference>
<dbReference type="Pfam" id="PF00293">
    <property type="entry name" value="NUDIX"/>
    <property type="match status" value="1"/>
</dbReference>
<dbReference type="EC" id="3.6.1.55" evidence="4"/>
<dbReference type="RefSeq" id="WP_307527779.1">
    <property type="nucleotide sequence ID" value="NZ_JAUSZI010000002.1"/>
</dbReference>
<dbReference type="SUPFAM" id="SSF55811">
    <property type="entry name" value="Nudix"/>
    <property type="match status" value="1"/>
</dbReference>
<accession>A0ABU0T6Y5</accession>
<name>A0ABU0T6Y5_9ACTN</name>
<feature type="domain" description="Nudix hydrolase" evidence="3">
    <location>
        <begin position="5"/>
        <end position="133"/>
    </location>
</feature>
<dbReference type="InterPro" id="IPR015797">
    <property type="entry name" value="NUDIX_hydrolase-like_dom_sf"/>
</dbReference>
<evidence type="ECO:0000313" key="4">
    <source>
        <dbReference type="EMBL" id="MDQ1031548.1"/>
    </source>
</evidence>
<dbReference type="GO" id="GO:0035539">
    <property type="term" value="F:8-oxo-7,8-dihydrodeoxyguanosine triphosphate pyrophosphatase activity"/>
    <property type="evidence" value="ECO:0007669"/>
    <property type="project" value="UniProtKB-EC"/>
</dbReference>
<dbReference type="InterPro" id="IPR020084">
    <property type="entry name" value="NUDIX_hydrolase_CS"/>
</dbReference>
<dbReference type="InterPro" id="IPR000086">
    <property type="entry name" value="NUDIX_hydrolase_dom"/>
</dbReference>
<gene>
    <name evidence="4" type="ORF">QF035_009130</name>
</gene>
<dbReference type="PANTHER" id="PTHR43046:SF2">
    <property type="entry name" value="8-OXO-DGTP DIPHOSPHATASE-RELATED"/>
    <property type="match status" value="1"/>
</dbReference>
<proteinExistence type="predicted"/>
<protein>
    <submittedName>
        <fullName evidence="4">8-oxo-dGTP diphosphatase</fullName>
        <ecNumber evidence="4">3.6.1.55</ecNumber>
    </submittedName>
</protein>
<dbReference type="EMBL" id="JAUSZI010000002">
    <property type="protein sequence ID" value="MDQ1031548.1"/>
    <property type="molecule type" value="Genomic_DNA"/>
</dbReference>
<evidence type="ECO:0000313" key="5">
    <source>
        <dbReference type="Proteomes" id="UP001230328"/>
    </source>
</evidence>
<dbReference type="PROSITE" id="PS00893">
    <property type="entry name" value="NUDIX_BOX"/>
    <property type="match status" value="1"/>
</dbReference>
<keyword evidence="2 4" id="KW-0378">Hydrolase</keyword>
<dbReference type="Proteomes" id="UP001230328">
    <property type="component" value="Unassembled WGS sequence"/>
</dbReference>
<dbReference type="Gene3D" id="3.90.79.10">
    <property type="entry name" value="Nucleoside Triphosphate Pyrophosphohydrolase"/>
    <property type="match status" value="1"/>
</dbReference>
<evidence type="ECO:0000256" key="2">
    <source>
        <dbReference type="ARBA" id="ARBA00022801"/>
    </source>
</evidence>
<organism evidence="4 5">
    <name type="scientific">Streptomyces umbrinus</name>
    <dbReference type="NCBI Taxonomy" id="67370"/>
    <lineage>
        <taxon>Bacteria</taxon>
        <taxon>Bacillati</taxon>
        <taxon>Actinomycetota</taxon>
        <taxon>Actinomycetes</taxon>
        <taxon>Kitasatosporales</taxon>
        <taxon>Streptomycetaceae</taxon>
        <taxon>Streptomyces</taxon>
        <taxon>Streptomyces phaeochromogenes group</taxon>
    </lineage>
</organism>
<reference evidence="4 5" key="1">
    <citation type="submission" date="2023-07" db="EMBL/GenBank/DDBJ databases">
        <title>Comparative genomics of wheat-associated soil bacteria to identify genetic determinants of phenazine resistance.</title>
        <authorList>
            <person name="Mouncey N."/>
        </authorList>
    </citation>
    <scope>NUCLEOTIDE SEQUENCE [LARGE SCALE GENOMIC DNA]</scope>
    <source>
        <strain evidence="4 5">V2I4</strain>
    </source>
</reference>